<organism evidence="1 2">
    <name type="scientific">SAR86 cluster bacterium</name>
    <dbReference type="NCBI Taxonomy" id="2030880"/>
    <lineage>
        <taxon>Bacteria</taxon>
        <taxon>Pseudomonadati</taxon>
        <taxon>Pseudomonadota</taxon>
        <taxon>Gammaproteobacteria</taxon>
        <taxon>SAR86 cluster</taxon>
    </lineage>
</organism>
<name>A0A2A5AG24_9GAMM</name>
<dbReference type="Proteomes" id="UP000218327">
    <property type="component" value="Unassembled WGS sequence"/>
</dbReference>
<evidence type="ECO:0000313" key="1">
    <source>
        <dbReference type="EMBL" id="PCJ18282.1"/>
    </source>
</evidence>
<comment type="caution">
    <text evidence="1">The sequence shown here is derived from an EMBL/GenBank/DDBJ whole genome shotgun (WGS) entry which is preliminary data.</text>
</comment>
<reference evidence="2" key="1">
    <citation type="submission" date="2017-08" db="EMBL/GenBank/DDBJ databases">
        <title>A dynamic microbial community with high functional redundancy inhabits the cold, oxic subseafloor aquifer.</title>
        <authorList>
            <person name="Tully B.J."/>
            <person name="Wheat C.G."/>
            <person name="Glazer B.T."/>
            <person name="Huber J.A."/>
        </authorList>
    </citation>
    <scope>NUCLEOTIDE SEQUENCE [LARGE SCALE GENOMIC DNA]</scope>
</reference>
<sequence>MEANEFDMSALDHVSPTCLVVTFGRLIVRAVMDKDYPDYGRTGLQHALHALDPQEELTVYKCDDEGVWAKLFEGKTEAPIRRSMPTVGRIVHYFHNGREGEEPRAAIVARVNDNQTINIEIAAAHSPTDYPCGWRGGVAQRTATERVGVWDWPARA</sequence>
<dbReference type="EMBL" id="NVVJ01000101">
    <property type="protein sequence ID" value="PCJ18282.1"/>
    <property type="molecule type" value="Genomic_DNA"/>
</dbReference>
<dbReference type="AlphaFoldDB" id="A0A2A5AG24"/>
<protein>
    <submittedName>
        <fullName evidence="1">Uncharacterized protein</fullName>
    </submittedName>
</protein>
<evidence type="ECO:0000313" key="2">
    <source>
        <dbReference type="Proteomes" id="UP000218327"/>
    </source>
</evidence>
<proteinExistence type="predicted"/>
<accession>A0A2A5AG24</accession>
<gene>
    <name evidence="1" type="ORF">COA96_16820</name>
</gene>